<gene>
    <name evidence="3" type="ORF">EZ428_06145</name>
</gene>
<dbReference type="InterPro" id="IPR047589">
    <property type="entry name" value="DUF11_rpt"/>
</dbReference>
<dbReference type="InterPro" id="IPR013783">
    <property type="entry name" value="Ig-like_fold"/>
</dbReference>
<feature type="domain" description="DUF11" evidence="2">
    <location>
        <begin position="105"/>
        <end position="219"/>
    </location>
</feature>
<proteinExistence type="predicted"/>
<feature type="signal peptide" evidence="1">
    <location>
        <begin position="1"/>
        <end position="22"/>
    </location>
</feature>
<dbReference type="AlphaFoldDB" id="A0A4R0N3B2"/>
<name>A0A4R0N3B2_9SPHI</name>
<accession>A0A4R0N3B2</accession>
<dbReference type="PANTHER" id="PTHR34819">
    <property type="entry name" value="LARGE CYSTEINE-RICH PERIPLASMIC PROTEIN OMCB"/>
    <property type="match status" value="1"/>
</dbReference>
<dbReference type="InterPro" id="IPR051172">
    <property type="entry name" value="Chlamydia_OmcB"/>
</dbReference>
<reference evidence="3 4" key="1">
    <citation type="submission" date="2019-02" db="EMBL/GenBank/DDBJ databases">
        <title>Pedobacter sp. RP-1-13 sp. nov., isolated from Arctic soil.</title>
        <authorList>
            <person name="Dahal R.H."/>
        </authorList>
    </citation>
    <scope>NUCLEOTIDE SEQUENCE [LARGE SCALE GENOMIC DNA]</scope>
    <source>
        <strain evidence="3 4">RP-1-13</strain>
    </source>
</reference>
<dbReference type="Gene3D" id="2.60.40.10">
    <property type="entry name" value="Immunoglobulins"/>
    <property type="match status" value="1"/>
</dbReference>
<dbReference type="Pfam" id="PF01345">
    <property type="entry name" value="DUF11"/>
    <property type="match status" value="1"/>
</dbReference>
<keyword evidence="4" id="KW-1185">Reference proteome</keyword>
<dbReference type="RefSeq" id="WP_131552207.1">
    <property type="nucleotide sequence ID" value="NZ_SJSK01000001.1"/>
</dbReference>
<dbReference type="OrthoDB" id="9765926at2"/>
<dbReference type="InterPro" id="IPR026341">
    <property type="entry name" value="T9SS_type_B"/>
</dbReference>
<evidence type="ECO:0000313" key="3">
    <source>
        <dbReference type="EMBL" id="TCC94348.1"/>
    </source>
</evidence>
<dbReference type="InterPro" id="IPR001434">
    <property type="entry name" value="OmcB-like_DUF11"/>
</dbReference>
<keyword evidence="1" id="KW-0732">Signal</keyword>
<evidence type="ECO:0000313" key="4">
    <source>
        <dbReference type="Proteomes" id="UP000292884"/>
    </source>
</evidence>
<evidence type="ECO:0000256" key="1">
    <source>
        <dbReference type="SAM" id="SignalP"/>
    </source>
</evidence>
<sequence length="312" mass="34143">MLNKTIGFLLSMLLLFAMVSFAQSPVPQTVNIASGKTVTLKANSTGGIKYQWLKDAIPITGEIAQSYTTGNAGTYTVISYNIAGCISDVSDPVIITVDDPLKTADLMITKTSEARAISVNEVFEYNLRVKNNGPSDATGIKVTDALPKELTFSQLINPSIGVASYSESTRTIIWDIPKVITGETADLKIKVMASKPGLVKNIAMAYALENDPKVANNTSIDFKPIIGVLIPNVFTPNNDGKNDFFKITGLEYYTSNELTIINRWQSTVYEKKGYQNDWTANGLSDGTYFYVLRVKTANSAWQELTGYITVVR</sequence>
<feature type="chain" id="PRO_5020644544" evidence="1">
    <location>
        <begin position="23"/>
        <end position="312"/>
    </location>
</feature>
<dbReference type="Pfam" id="PF13585">
    <property type="entry name" value="CHU_C"/>
    <property type="match status" value="1"/>
</dbReference>
<evidence type="ECO:0000259" key="2">
    <source>
        <dbReference type="Pfam" id="PF01345"/>
    </source>
</evidence>
<comment type="caution">
    <text evidence="3">The sequence shown here is derived from an EMBL/GenBank/DDBJ whole genome shotgun (WGS) entry which is preliminary data.</text>
</comment>
<dbReference type="Gene3D" id="2.60.40.1170">
    <property type="entry name" value="Mu homology domain, subdomain B"/>
    <property type="match status" value="1"/>
</dbReference>
<organism evidence="3 4">
    <name type="scientific">Pedobacter frigiditerrae</name>
    <dbReference type="NCBI Taxonomy" id="2530452"/>
    <lineage>
        <taxon>Bacteria</taxon>
        <taxon>Pseudomonadati</taxon>
        <taxon>Bacteroidota</taxon>
        <taxon>Sphingobacteriia</taxon>
        <taxon>Sphingobacteriales</taxon>
        <taxon>Sphingobacteriaceae</taxon>
        <taxon>Pedobacter</taxon>
    </lineage>
</organism>
<dbReference type="InterPro" id="IPR036179">
    <property type="entry name" value="Ig-like_dom_sf"/>
</dbReference>
<dbReference type="NCBIfam" id="TIGR01451">
    <property type="entry name" value="B_ant_repeat"/>
    <property type="match status" value="1"/>
</dbReference>
<dbReference type="SUPFAM" id="SSF48726">
    <property type="entry name" value="Immunoglobulin"/>
    <property type="match status" value="1"/>
</dbReference>
<dbReference type="Proteomes" id="UP000292884">
    <property type="component" value="Unassembled WGS sequence"/>
</dbReference>
<dbReference type="NCBIfam" id="TIGR04131">
    <property type="entry name" value="Bac_Flav_CTERM"/>
    <property type="match status" value="1"/>
</dbReference>
<protein>
    <submittedName>
        <fullName evidence="3">T9SS type B sorting domain-containing protein</fullName>
    </submittedName>
</protein>
<dbReference type="EMBL" id="SJSK01000001">
    <property type="protein sequence ID" value="TCC94348.1"/>
    <property type="molecule type" value="Genomic_DNA"/>
</dbReference>